<dbReference type="EMBL" id="JAMQQD010000009">
    <property type="protein sequence ID" value="MCW7517051.1"/>
    <property type="molecule type" value="Genomic_DNA"/>
</dbReference>
<proteinExistence type="predicted"/>
<evidence type="ECO:0000313" key="1">
    <source>
        <dbReference type="EMBL" id="MCW7517051.1"/>
    </source>
</evidence>
<reference evidence="1" key="1">
    <citation type="submission" date="2022-06" db="EMBL/GenBank/DDBJ databases">
        <title>Leptospira isolates from biofilms formed at urban environments.</title>
        <authorList>
            <person name="Ribeiro P.S."/>
            <person name="Sousa T."/>
            <person name="Carvalho N."/>
            <person name="Aburjaile F."/>
            <person name="Neves F."/>
            <person name="Oliveira D."/>
            <person name="Blanco L."/>
            <person name="Lima J."/>
            <person name="Costa F."/>
            <person name="Brenig B."/>
            <person name="Soares S."/>
            <person name="Ramos R."/>
            <person name="Goes-Neto A."/>
            <person name="Matiuzzi M."/>
            <person name="Azevedo V."/>
            <person name="Ristow P."/>
        </authorList>
    </citation>
    <scope>NUCLEOTIDE SEQUENCE</scope>
    <source>
        <strain evidence="1">VSF7</strain>
    </source>
</reference>
<accession>A0AAW5VB91</accession>
<gene>
    <name evidence="1" type="ORF">ND810_17930</name>
</gene>
<sequence length="49" mass="5965">MENMELEWEDAIRLDNEMKSTEYYMKIQEARKKRMSIEQTDDSPNLGEH</sequence>
<dbReference type="AlphaFoldDB" id="A0AAW5VB91"/>
<organism evidence="1 2">
    <name type="scientific">Leptospira levettii</name>
    <dbReference type="NCBI Taxonomy" id="2023178"/>
    <lineage>
        <taxon>Bacteria</taxon>
        <taxon>Pseudomonadati</taxon>
        <taxon>Spirochaetota</taxon>
        <taxon>Spirochaetia</taxon>
        <taxon>Leptospirales</taxon>
        <taxon>Leptospiraceae</taxon>
        <taxon>Leptospira</taxon>
    </lineage>
</organism>
<evidence type="ECO:0000313" key="2">
    <source>
        <dbReference type="Proteomes" id="UP001209694"/>
    </source>
</evidence>
<name>A0AAW5VB91_9LEPT</name>
<protein>
    <submittedName>
        <fullName evidence="1">Uncharacterized protein</fullName>
    </submittedName>
</protein>
<dbReference type="Proteomes" id="UP001209694">
    <property type="component" value="Unassembled WGS sequence"/>
</dbReference>
<comment type="caution">
    <text evidence="1">The sequence shown here is derived from an EMBL/GenBank/DDBJ whole genome shotgun (WGS) entry which is preliminary data.</text>
</comment>